<evidence type="ECO:0000313" key="2">
    <source>
        <dbReference type="EMBL" id="KAL3763962.1"/>
    </source>
</evidence>
<proteinExistence type="predicted"/>
<protein>
    <submittedName>
        <fullName evidence="2">Uncharacterized protein</fullName>
    </submittedName>
</protein>
<reference evidence="2 3" key="1">
    <citation type="submission" date="2024-10" db="EMBL/GenBank/DDBJ databases">
        <title>Updated reference genomes for cyclostephanoid diatoms.</title>
        <authorList>
            <person name="Roberts W.R."/>
            <person name="Alverson A.J."/>
        </authorList>
    </citation>
    <scope>NUCLEOTIDE SEQUENCE [LARGE SCALE GENOMIC DNA]</scope>
    <source>
        <strain evidence="2 3">AJA232-27</strain>
    </source>
</reference>
<feature type="region of interest" description="Disordered" evidence="1">
    <location>
        <begin position="1"/>
        <end position="22"/>
    </location>
</feature>
<feature type="region of interest" description="Disordered" evidence="1">
    <location>
        <begin position="38"/>
        <end position="60"/>
    </location>
</feature>
<sequence>MIDLGAHIIGPGAPHLGSPSEKRMDATQYIQRIMQNTLNTGLHRSSRFPSPDNSDQADRKNSIWGTSFHLLLDPTSFHHKHPECE</sequence>
<dbReference type="Proteomes" id="UP001530293">
    <property type="component" value="Unassembled WGS sequence"/>
</dbReference>
<organism evidence="2 3">
    <name type="scientific">Discostella pseudostelligera</name>
    <dbReference type="NCBI Taxonomy" id="259834"/>
    <lineage>
        <taxon>Eukaryota</taxon>
        <taxon>Sar</taxon>
        <taxon>Stramenopiles</taxon>
        <taxon>Ochrophyta</taxon>
        <taxon>Bacillariophyta</taxon>
        <taxon>Coscinodiscophyceae</taxon>
        <taxon>Thalassiosirophycidae</taxon>
        <taxon>Stephanodiscales</taxon>
        <taxon>Stephanodiscaceae</taxon>
        <taxon>Discostella</taxon>
    </lineage>
</organism>
<keyword evidence="3" id="KW-1185">Reference proteome</keyword>
<dbReference type="EMBL" id="JALLBG020000109">
    <property type="protein sequence ID" value="KAL3763962.1"/>
    <property type="molecule type" value="Genomic_DNA"/>
</dbReference>
<gene>
    <name evidence="2" type="ORF">ACHAWU_003330</name>
</gene>
<evidence type="ECO:0000256" key="1">
    <source>
        <dbReference type="SAM" id="MobiDB-lite"/>
    </source>
</evidence>
<name>A0ABD3MK15_9STRA</name>
<comment type="caution">
    <text evidence="2">The sequence shown here is derived from an EMBL/GenBank/DDBJ whole genome shotgun (WGS) entry which is preliminary data.</text>
</comment>
<accession>A0ABD3MK15</accession>
<evidence type="ECO:0000313" key="3">
    <source>
        <dbReference type="Proteomes" id="UP001530293"/>
    </source>
</evidence>
<dbReference type="AlphaFoldDB" id="A0ABD3MK15"/>
<feature type="compositionally biased region" description="Polar residues" evidence="1">
    <location>
        <begin position="38"/>
        <end position="54"/>
    </location>
</feature>